<protein>
    <submittedName>
        <fullName evidence="2">Uncharacterized protein</fullName>
    </submittedName>
</protein>
<dbReference type="EMBL" id="BMVF01000005">
    <property type="protein sequence ID" value="GHD88224.1"/>
    <property type="molecule type" value="Genomic_DNA"/>
</dbReference>
<dbReference type="Proteomes" id="UP000608955">
    <property type="component" value="Unassembled WGS sequence"/>
</dbReference>
<gene>
    <name evidence="2" type="ORF">GCM10010508_23400</name>
</gene>
<feature type="region of interest" description="Disordered" evidence="1">
    <location>
        <begin position="1"/>
        <end position="29"/>
    </location>
</feature>
<reference evidence="2" key="1">
    <citation type="journal article" date="2014" name="Int. J. Syst. Evol. Microbiol.">
        <title>Complete genome sequence of Corynebacterium casei LMG S-19264T (=DSM 44701T), isolated from a smear-ripened cheese.</title>
        <authorList>
            <consortium name="US DOE Joint Genome Institute (JGI-PGF)"/>
            <person name="Walter F."/>
            <person name="Albersmeier A."/>
            <person name="Kalinowski J."/>
            <person name="Ruckert C."/>
        </authorList>
    </citation>
    <scope>NUCLEOTIDE SEQUENCE</scope>
    <source>
        <strain evidence="2">JCM 4654</strain>
    </source>
</reference>
<organism evidence="2 3">
    <name type="scientific">Streptomyces naganishii JCM 4654</name>
    <dbReference type="NCBI Taxonomy" id="1306179"/>
    <lineage>
        <taxon>Bacteria</taxon>
        <taxon>Bacillati</taxon>
        <taxon>Actinomycetota</taxon>
        <taxon>Actinomycetes</taxon>
        <taxon>Kitasatosporales</taxon>
        <taxon>Streptomycetaceae</taxon>
        <taxon>Streptomyces</taxon>
    </lineage>
</organism>
<name>A0A919CWC7_9ACTN</name>
<keyword evidence="3" id="KW-1185">Reference proteome</keyword>
<sequence length="83" mass="8934">MSLSASTGAGPVSDGWVMEGSSTTPAGEPHRVVKGFNWVAGTLDTEQMSRQWVPVEKLRRIQVTHGSQPPMYAGGVDTPWHCP</sequence>
<evidence type="ECO:0000256" key="1">
    <source>
        <dbReference type="SAM" id="MobiDB-lite"/>
    </source>
</evidence>
<accession>A0A919CWC7</accession>
<proteinExistence type="predicted"/>
<evidence type="ECO:0000313" key="2">
    <source>
        <dbReference type="EMBL" id="GHD88224.1"/>
    </source>
</evidence>
<evidence type="ECO:0000313" key="3">
    <source>
        <dbReference type="Proteomes" id="UP000608955"/>
    </source>
</evidence>
<reference evidence="2" key="2">
    <citation type="submission" date="2020-09" db="EMBL/GenBank/DDBJ databases">
        <authorList>
            <person name="Sun Q."/>
            <person name="Ohkuma M."/>
        </authorList>
    </citation>
    <scope>NUCLEOTIDE SEQUENCE</scope>
    <source>
        <strain evidence="2">JCM 4654</strain>
    </source>
</reference>
<comment type="caution">
    <text evidence="2">The sequence shown here is derived from an EMBL/GenBank/DDBJ whole genome shotgun (WGS) entry which is preliminary data.</text>
</comment>
<dbReference type="AlphaFoldDB" id="A0A919CWC7"/>